<evidence type="ECO:0000313" key="8">
    <source>
        <dbReference type="Proteomes" id="UP001595847"/>
    </source>
</evidence>
<evidence type="ECO:0000256" key="5">
    <source>
        <dbReference type="ARBA" id="ARBA00022970"/>
    </source>
</evidence>
<gene>
    <name evidence="7" type="ORF">ACFOVU_13325</name>
</gene>
<keyword evidence="8" id="KW-1185">Reference proteome</keyword>
<dbReference type="PANTHER" id="PTHR43820">
    <property type="entry name" value="HIGH-AFFINITY BRANCHED-CHAIN AMINO ACID TRANSPORT ATP-BINDING PROTEIN LIVF"/>
    <property type="match status" value="1"/>
</dbReference>
<dbReference type="InterPro" id="IPR027417">
    <property type="entry name" value="P-loop_NTPase"/>
</dbReference>
<dbReference type="SUPFAM" id="SSF52540">
    <property type="entry name" value="P-loop containing nucleoside triphosphate hydrolases"/>
    <property type="match status" value="1"/>
</dbReference>
<dbReference type="PANTHER" id="PTHR43820:SF5">
    <property type="entry name" value="HIGH-AFFINITY BRANCHED-CHAIN AMINO ACID TRANSPORT ATP-BINDING PROTEIN"/>
    <property type="match status" value="1"/>
</dbReference>
<dbReference type="InterPro" id="IPR052156">
    <property type="entry name" value="BCAA_Transport_ATP-bd_LivF"/>
</dbReference>
<dbReference type="SMART" id="SM00382">
    <property type="entry name" value="AAA"/>
    <property type="match status" value="1"/>
</dbReference>
<dbReference type="RefSeq" id="WP_378533374.1">
    <property type="nucleotide sequence ID" value="NZ_JBHSBH010000008.1"/>
</dbReference>
<keyword evidence="5" id="KW-0029">Amino-acid transport</keyword>
<dbReference type="CDD" id="cd03224">
    <property type="entry name" value="ABC_TM1139_LivF_branched"/>
    <property type="match status" value="1"/>
</dbReference>
<sequence>MLTVQGLCSGYGRAQVLFDVGLTAEPGSVTCVMGRNGVGKSTLLNTVAGLIPATAGRISFDGADVTRAPAHARVRAGMGYAPQGHASFAPLTVLQNLQVAREAAGRARPEAIDRTLELFPRLAPLLERRAGLLSGGQAQQLAIARALVARPALLILDEPTEGIQPSIVAEIEEAIAAIAGDGVAVLLVEQYLDVALRLADSITVLDAGRVIHAGPRAELDTAGAQRLLAI</sequence>
<dbReference type="InterPro" id="IPR003439">
    <property type="entry name" value="ABC_transporter-like_ATP-bd"/>
</dbReference>
<dbReference type="Proteomes" id="UP001595847">
    <property type="component" value="Unassembled WGS sequence"/>
</dbReference>
<evidence type="ECO:0000256" key="1">
    <source>
        <dbReference type="ARBA" id="ARBA00005417"/>
    </source>
</evidence>
<dbReference type="GO" id="GO:0005524">
    <property type="term" value="F:ATP binding"/>
    <property type="evidence" value="ECO:0007669"/>
    <property type="project" value="UniProtKB-KW"/>
</dbReference>
<dbReference type="PROSITE" id="PS50893">
    <property type="entry name" value="ABC_TRANSPORTER_2"/>
    <property type="match status" value="1"/>
</dbReference>
<comment type="similarity">
    <text evidence="1">Belongs to the ABC transporter superfamily.</text>
</comment>
<evidence type="ECO:0000256" key="2">
    <source>
        <dbReference type="ARBA" id="ARBA00022448"/>
    </source>
</evidence>
<name>A0ABV8FLG3_9ACTN</name>
<reference evidence="8" key="1">
    <citation type="journal article" date="2019" name="Int. J. Syst. Evol. Microbiol.">
        <title>The Global Catalogue of Microorganisms (GCM) 10K type strain sequencing project: providing services to taxonomists for standard genome sequencing and annotation.</title>
        <authorList>
            <consortium name="The Broad Institute Genomics Platform"/>
            <consortium name="The Broad Institute Genome Sequencing Center for Infectious Disease"/>
            <person name="Wu L."/>
            <person name="Ma J."/>
        </authorList>
    </citation>
    <scope>NUCLEOTIDE SEQUENCE [LARGE SCALE GENOMIC DNA]</scope>
    <source>
        <strain evidence="8">TBRC 1826</strain>
    </source>
</reference>
<evidence type="ECO:0000256" key="4">
    <source>
        <dbReference type="ARBA" id="ARBA00022840"/>
    </source>
</evidence>
<comment type="caution">
    <text evidence="7">The sequence shown here is derived from an EMBL/GenBank/DDBJ whole genome shotgun (WGS) entry which is preliminary data.</text>
</comment>
<organism evidence="7 8">
    <name type="scientific">Nocardiopsis sediminis</name>
    <dbReference type="NCBI Taxonomy" id="1778267"/>
    <lineage>
        <taxon>Bacteria</taxon>
        <taxon>Bacillati</taxon>
        <taxon>Actinomycetota</taxon>
        <taxon>Actinomycetes</taxon>
        <taxon>Streptosporangiales</taxon>
        <taxon>Nocardiopsidaceae</taxon>
        <taxon>Nocardiopsis</taxon>
    </lineage>
</organism>
<proteinExistence type="inferred from homology"/>
<keyword evidence="3" id="KW-0547">Nucleotide-binding</keyword>
<protein>
    <submittedName>
        <fullName evidence="7">ATP-binding cassette domain-containing protein</fullName>
    </submittedName>
</protein>
<dbReference type="Gene3D" id="3.40.50.300">
    <property type="entry name" value="P-loop containing nucleotide triphosphate hydrolases"/>
    <property type="match status" value="1"/>
</dbReference>
<keyword evidence="2" id="KW-0813">Transport</keyword>
<evidence type="ECO:0000259" key="6">
    <source>
        <dbReference type="PROSITE" id="PS50893"/>
    </source>
</evidence>
<keyword evidence="4 7" id="KW-0067">ATP-binding</keyword>
<dbReference type="EMBL" id="JBHSBH010000008">
    <property type="protein sequence ID" value="MFC3996905.1"/>
    <property type="molecule type" value="Genomic_DNA"/>
</dbReference>
<evidence type="ECO:0000256" key="3">
    <source>
        <dbReference type="ARBA" id="ARBA00022741"/>
    </source>
</evidence>
<dbReference type="Pfam" id="PF00005">
    <property type="entry name" value="ABC_tran"/>
    <property type="match status" value="1"/>
</dbReference>
<evidence type="ECO:0000313" key="7">
    <source>
        <dbReference type="EMBL" id="MFC3996905.1"/>
    </source>
</evidence>
<dbReference type="InterPro" id="IPR003593">
    <property type="entry name" value="AAA+_ATPase"/>
</dbReference>
<accession>A0ABV8FLG3</accession>
<feature type="domain" description="ABC transporter" evidence="6">
    <location>
        <begin position="2"/>
        <end position="230"/>
    </location>
</feature>